<dbReference type="Proteomes" id="UP000654918">
    <property type="component" value="Unassembled WGS sequence"/>
</dbReference>
<organism evidence="2 3">
    <name type="scientific">Colletotrichum plurivorum</name>
    <dbReference type="NCBI Taxonomy" id="2175906"/>
    <lineage>
        <taxon>Eukaryota</taxon>
        <taxon>Fungi</taxon>
        <taxon>Dikarya</taxon>
        <taxon>Ascomycota</taxon>
        <taxon>Pezizomycotina</taxon>
        <taxon>Sordariomycetes</taxon>
        <taxon>Hypocreomycetidae</taxon>
        <taxon>Glomerellales</taxon>
        <taxon>Glomerellaceae</taxon>
        <taxon>Colletotrichum</taxon>
        <taxon>Colletotrichum orchidearum species complex</taxon>
    </lineage>
</organism>
<evidence type="ECO:0000313" key="2">
    <source>
        <dbReference type="EMBL" id="KAF6836410.1"/>
    </source>
</evidence>
<evidence type="ECO:0000256" key="1">
    <source>
        <dbReference type="SAM" id="MobiDB-lite"/>
    </source>
</evidence>
<dbReference type="AlphaFoldDB" id="A0A8H6KRX4"/>
<reference evidence="2" key="1">
    <citation type="journal article" date="2020" name="Phytopathology">
        <title>Genome Sequence Resources of Colletotrichum truncatum, C. plurivorum, C. musicola, and C. sojae: Four Species Pathogenic to Soybean (Glycine max).</title>
        <authorList>
            <person name="Rogerio F."/>
            <person name="Boufleur T.R."/>
            <person name="Ciampi-Guillardi M."/>
            <person name="Sukno S.A."/>
            <person name="Thon M.R."/>
            <person name="Massola Junior N.S."/>
            <person name="Baroncelli R."/>
        </authorList>
    </citation>
    <scope>NUCLEOTIDE SEQUENCE</scope>
    <source>
        <strain evidence="2">LFN00145</strain>
    </source>
</reference>
<sequence length="161" mass="18119">MRKQHEPWTSATAEGPEQPNRHQIWEMGVRGWDSGGVSQEMRLAEGRYNITELYDNDNDHDVTDELRPLTECTLVGVEVEGAFAFCAVAARQDQPDKAPRAESRRERITARRLGPVHSMAIPRRKGDKCCKLQDRHSVMDWKKGVAGFIAAHGLARPSNSI</sequence>
<proteinExistence type="predicted"/>
<dbReference type="EMBL" id="WIGO01000032">
    <property type="protein sequence ID" value="KAF6836410.1"/>
    <property type="molecule type" value="Genomic_DNA"/>
</dbReference>
<comment type="caution">
    <text evidence="2">The sequence shown here is derived from an EMBL/GenBank/DDBJ whole genome shotgun (WGS) entry which is preliminary data.</text>
</comment>
<evidence type="ECO:0000313" key="3">
    <source>
        <dbReference type="Proteomes" id="UP000654918"/>
    </source>
</evidence>
<feature type="region of interest" description="Disordered" evidence="1">
    <location>
        <begin position="1"/>
        <end position="22"/>
    </location>
</feature>
<name>A0A8H6KRX4_9PEZI</name>
<protein>
    <submittedName>
        <fullName evidence="2">Uncharacterized protein</fullName>
    </submittedName>
</protein>
<gene>
    <name evidence="2" type="ORF">CPLU01_03694</name>
</gene>
<accession>A0A8H6KRX4</accession>
<keyword evidence="3" id="KW-1185">Reference proteome</keyword>